<name>A0AAQ3L4Y9_9LILI</name>
<reference evidence="12 13" key="1">
    <citation type="submission" date="2023-10" db="EMBL/GenBank/DDBJ databases">
        <title>Chromosome-scale genome assembly provides insights into flower coloration mechanisms of Canna indica.</title>
        <authorList>
            <person name="Li C."/>
        </authorList>
    </citation>
    <scope>NUCLEOTIDE SEQUENCE [LARGE SCALE GENOMIC DNA]</scope>
    <source>
        <tissue evidence="12">Flower</tissue>
    </source>
</reference>
<evidence type="ECO:0000259" key="10">
    <source>
        <dbReference type="Pfam" id="PF13839"/>
    </source>
</evidence>
<dbReference type="Pfam" id="PF13839">
    <property type="entry name" value="PC-Esterase"/>
    <property type="match status" value="1"/>
</dbReference>
<dbReference type="InterPro" id="IPR029962">
    <property type="entry name" value="TBL"/>
</dbReference>
<evidence type="ECO:0000259" key="11">
    <source>
        <dbReference type="Pfam" id="PF14416"/>
    </source>
</evidence>
<keyword evidence="7 9" id="KW-0472">Membrane</keyword>
<sequence>MAAVSVAVVEFCRWIVGGGRLHFFSSSSSSSKSKLTVLSAFLIFLVVVTASLFAISHLPSAPLLSPSPSFSSSYSSSSSTMLSWFFFSPSSSNSSLNPAPPTLLAQPPAPQEGKKEDDGVVVDPEVYGSGHGSANSSSSSSSSSLEKSPLSEKESEQGLSSPIPSSAKSPLSGKESEPEEGSRNTTSSSSFSSSSSAKSPLSGKESESGLSSPAPYSATSPLSGKESEPEEGSRNTTSSSSFSAKSPLSGKESEQGSRSTILSHTGNCTNNSTLVLATDRSNGGQNSTEALVGKSMASKSPPSNITIGCEGPQLGNVTIAGVCLKGQILERKNASSEQDHQSKEQQQEEKNQGGRGTANAAATMQKNNFSSSSAEMKAAGPPAQVKTKGADYAHCDIFDGRWVWDERNEPYYPPGSCPYIDGDFNCHNNGRPDSKFLKWRWQPYGCNIPRLNASDFLGRLRGRRLIFVGDSLSRNMWESLICILRNSIKNKNRVYEVSGRRQFKTKGRRRQFKTKGHYSFKFADYECSVEFVRSTFLVKEVLYKNENGFDDEKLRLDILDETTAAYREADVIVFNTGHWWTHEKTSRGINYYQEGNHVYPTLKVLEAYKRALITWARWIDTNIDSRKTQVFFRGYSLTHFRGGQWNSGGQCHKETDPIFNQTYLAKYPSKMRVLEYILKEMRTPVVYLNISRLTDYRKDGHPSIYRKKYSSIEEQIAAEKSQDCSHWCLPGIPDSWNELLYASLLIAGKGSWGR</sequence>
<accession>A0AAQ3L4Y9</accession>
<dbReference type="PANTHER" id="PTHR32285:SF208">
    <property type="entry name" value="PROTEIN TRICHOME BIREFRINGENCE-LIKE 2"/>
    <property type="match status" value="1"/>
</dbReference>
<evidence type="ECO:0000256" key="5">
    <source>
        <dbReference type="ARBA" id="ARBA00022989"/>
    </source>
</evidence>
<dbReference type="InterPro" id="IPR025846">
    <property type="entry name" value="TBL_N"/>
</dbReference>
<feature type="region of interest" description="Disordered" evidence="8">
    <location>
        <begin position="333"/>
        <end position="359"/>
    </location>
</feature>
<evidence type="ECO:0000256" key="6">
    <source>
        <dbReference type="ARBA" id="ARBA00023034"/>
    </source>
</evidence>
<feature type="domain" description="Trichome birefringence-like N-terminal" evidence="11">
    <location>
        <begin position="394"/>
        <end position="447"/>
    </location>
</feature>
<feature type="compositionally biased region" description="Basic and acidic residues" evidence="8">
    <location>
        <begin position="333"/>
        <end position="352"/>
    </location>
</feature>
<evidence type="ECO:0000256" key="9">
    <source>
        <dbReference type="SAM" id="Phobius"/>
    </source>
</evidence>
<evidence type="ECO:0000256" key="8">
    <source>
        <dbReference type="SAM" id="MobiDB-lite"/>
    </source>
</evidence>
<evidence type="ECO:0000256" key="1">
    <source>
        <dbReference type="ARBA" id="ARBA00004323"/>
    </source>
</evidence>
<dbReference type="Proteomes" id="UP001327560">
    <property type="component" value="Chromosome 9"/>
</dbReference>
<feature type="region of interest" description="Disordered" evidence="8">
    <location>
        <begin position="97"/>
        <end position="304"/>
    </location>
</feature>
<feature type="compositionally biased region" description="Low complexity" evidence="8">
    <location>
        <begin position="136"/>
        <end position="148"/>
    </location>
</feature>
<dbReference type="PANTHER" id="PTHR32285">
    <property type="entry name" value="PROTEIN TRICHOME BIREFRINGENCE-LIKE 9-RELATED"/>
    <property type="match status" value="1"/>
</dbReference>
<comment type="subcellular location">
    <subcellularLocation>
        <location evidence="1">Golgi apparatus membrane</location>
        <topology evidence="1">Single-pass type II membrane protein</topology>
    </subcellularLocation>
</comment>
<feature type="compositionally biased region" description="Low complexity" evidence="8">
    <location>
        <begin position="234"/>
        <end position="249"/>
    </location>
</feature>
<dbReference type="InterPro" id="IPR026057">
    <property type="entry name" value="TBL_C"/>
</dbReference>
<protein>
    <submittedName>
        <fullName evidence="12">Protein trichome birefringence-like 2</fullName>
    </submittedName>
</protein>
<feature type="compositionally biased region" description="Polar residues" evidence="8">
    <location>
        <begin position="256"/>
        <end position="289"/>
    </location>
</feature>
<keyword evidence="13" id="KW-1185">Reference proteome</keyword>
<dbReference type="GO" id="GO:0000139">
    <property type="term" value="C:Golgi membrane"/>
    <property type="evidence" value="ECO:0007669"/>
    <property type="project" value="UniProtKB-SubCell"/>
</dbReference>
<feature type="compositionally biased region" description="Polar residues" evidence="8">
    <location>
        <begin position="157"/>
        <end position="169"/>
    </location>
</feature>
<dbReference type="AlphaFoldDB" id="A0AAQ3L4Y9"/>
<dbReference type="Pfam" id="PF14416">
    <property type="entry name" value="PMR5N"/>
    <property type="match status" value="1"/>
</dbReference>
<keyword evidence="3 9" id="KW-0812">Transmembrane</keyword>
<comment type="similarity">
    <text evidence="2">Belongs to the PC-esterase family. TBL subfamily.</text>
</comment>
<evidence type="ECO:0000313" key="13">
    <source>
        <dbReference type="Proteomes" id="UP001327560"/>
    </source>
</evidence>
<evidence type="ECO:0000256" key="2">
    <source>
        <dbReference type="ARBA" id="ARBA00007727"/>
    </source>
</evidence>
<evidence type="ECO:0000256" key="4">
    <source>
        <dbReference type="ARBA" id="ARBA00022968"/>
    </source>
</evidence>
<organism evidence="12 13">
    <name type="scientific">Canna indica</name>
    <name type="common">Indian-shot</name>
    <dbReference type="NCBI Taxonomy" id="4628"/>
    <lineage>
        <taxon>Eukaryota</taxon>
        <taxon>Viridiplantae</taxon>
        <taxon>Streptophyta</taxon>
        <taxon>Embryophyta</taxon>
        <taxon>Tracheophyta</taxon>
        <taxon>Spermatophyta</taxon>
        <taxon>Magnoliopsida</taxon>
        <taxon>Liliopsida</taxon>
        <taxon>Zingiberales</taxon>
        <taxon>Cannaceae</taxon>
        <taxon>Canna</taxon>
    </lineage>
</organism>
<feature type="compositionally biased region" description="Low complexity" evidence="8">
    <location>
        <begin position="97"/>
        <end position="106"/>
    </location>
</feature>
<feature type="compositionally biased region" description="Low complexity" evidence="8">
    <location>
        <begin position="183"/>
        <end position="213"/>
    </location>
</feature>
<keyword evidence="5 9" id="KW-1133">Transmembrane helix</keyword>
<feature type="domain" description="Trichome birefringence-like C-terminal" evidence="10">
    <location>
        <begin position="448"/>
        <end position="742"/>
    </location>
</feature>
<proteinExistence type="inferred from homology"/>
<evidence type="ECO:0000256" key="7">
    <source>
        <dbReference type="ARBA" id="ARBA00023136"/>
    </source>
</evidence>
<evidence type="ECO:0000256" key="3">
    <source>
        <dbReference type="ARBA" id="ARBA00022692"/>
    </source>
</evidence>
<feature type="transmembrane region" description="Helical" evidence="9">
    <location>
        <begin position="35"/>
        <end position="55"/>
    </location>
</feature>
<dbReference type="EMBL" id="CP136898">
    <property type="protein sequence ID" value="WOL20703.1"/>
    <property type="molecule type" value="Genomic_DNA"/>
</dbReference>
<dbReference type="GO" id="GO:1990538">
    <property type="term" value="F:xylan O-acetyltransferase activity"/>
    <property type="evidence" value="ECO:0007669"/>
    <property type="project" value="UniProtKB-ARBA"/>
</dbReference>
<evidence type="ECO:0000313" key="12">
    <source>
        <dbReference type="EMBL" id="WOL20703.1"/>
    </source>
</evidence>
<gene>
    <name evidence="12" type="ORF">Cni_G29509</name>
</gene>
<keyword evidence="4" id="KW-0735">Signal-anchor</keyword>
<keyword evidence="6" id="KW-0333">Golgi apparatus</keyword>